<dbReference type="STRING" id="167539.Pro_1398"/>
<reference evidence="3 4" key="1">
    <citation type="journal article" date="2003" name="Proc. Natl. Acad. Sci. U.S.A.">
        <title>Genome sequence of the cyanobacterium Prochlorococcus marinus SS120, a nearly minimal oxyphototrophic genome.</title>
        <authorList>
            <person name="Dufresne A."/>
            <person name="Salanoubat M."/>
            <person name="Partensky F."/>
            <person name="Artiguenave F."/>
            <person name="Axmann I.M."/>
            <person name="Barbe V."/>
            <person name="Duprat S."/>
            <person name="Galperin M.Y."/>
            <person name="Koonin E.V."/>
            <person name="Le Gall F."/>
            <person name="Makarova K.S."/>
            <person name="Ostrowski M."/>
            <person name="Oztas S."/>
            <person name="Robert C."/>
            <person name="Rogozin I.B."/>
            <person name="Scanlan D.J."/>
            <person name="Tandeau de Marsac N."/>
            <person name="Weissenbach J."/>
            <person name="Wincker P."/>
            <person name="Wolf Y.I."/>
            <person name="Hess W.R."/>
        </authorList>
    </citation>
    <scope>NUCLEOTIDE SEQUENCE [LARGE SCALE GENOMIC DNA]</scope>
    <source>
        <strain evidence="4">SARG / CCMP1375 / SS120</strain>
    </source>
</reference>
<keyword evidence="2" id="KW-0812">Transmembrane</keyword>
<evidence type="ECO:0000256" key="1">
    <source>
        <dbReference type="SAM" id="MobiDB-lite"/>
    </source>
</evidence>
<dbReference type="PATRIC" id="fig|167539.5.peg.1464"/>
<proteinExistence type="predicted"/>
<keyword evidence="2" id="KW-0472">Membrane</keyword>
<evidence type="ECO:0000313" key="3">
    <source>
        <dbReference type="EMBL" id="AAQ00442.1"/>
    </source>
</evidence>
<accession>Q7VAQ9</accession>
<feature type="compositionally biased region" description="Basic and acidic residues" evidence="1">
    <location>
        <begin position="1"/>
        <end position="18"/>
    </location>
</feature>
<organism evidence="3 4">
    <name type="scientific">Prochlorococcus marinus (strain SARG / CCMP1375 / SS120)</name>
    <dbReference type="NCBI Taxonomy" id="167539"/>
    <lineage>
        <taxon>Bacteria</taxon>
        <taxon>Bacillati</taxon>
        <taxon>Cyanobacteriota</taxon>
        <taxon>Cyanophyceae</taxon>
        <taxon>Synechococcales</taxon>
        <taxon>Prochlorococcaceae</taxon>
        <taxon>Prochlorococcus</taxon>
    </lineage>
</organism>
<evidence type="ECO:0000313" key="4">
    <source>
        <dbReference type="Proteomes" id="UP000001420"/>
    </source>
</evidence>
<dbReference type="KEGG" id="pma:Pro_1398"/>
<gene>
    <name evidence="3" type="ordered locus">Pro_1398</name>
</gene>
<name>Q7VAQ9_PROMA</name>
<dbReference type="EnsemblBacteria" id="AAQ00442">
    <property type="protein sequence ID" value="AAQ00442"/>
    <property type="gene ID" value="Pro_1398"/>
</dbReference>
<feature type="transmembrane region" description="Helical" evidence="2">
    <location>
        <begin position="62"/>
        <end position="85"/>
    </location>
</feature>
<dbReference type="RefSeq" id="WP_011125549.1">
    <property type="nucleotide sequence ID" value="NC_005042.1"/>
</dbReference>
<dbReference type="Proteomes" id="UP000001420">
    <property type="component" value="Chromosome"/>
</dbReference>
<dbReference type="eggNOG" id="ENOG5030RKJ">
    <property type="taxonomic scope" value="Bacteria"/>
</dbReference>
<sequence>MGNKKPSSEESRQPKDPELVLNNSKSKKVKSNSKSQPNPPSEEVLIKVGGFEYKTPGKRQRIIIGSIVLGLNLLLVLAVAAYFYIPAFQQFVYNVGRS</sequence>
<feature type="region of interest" description="Disordered" evidence="1">
    <location>
        <begin position="1"/>
        <end position="42"/>
    </location>
</feature>
<dbReference type="HOGENOM" id="CLU_180035_0_0_3"/>
<protein>
    <submittedName>
        <fullName evidence="3">Uncharacterized protein</fullName>
    </submittedName>
</protein>
<keyword evidence="2" id="KW-1133">Transmembrane helix</keyword>
<dbReference type="EMBL" id="AE017126">
    <property type="protein sequence ID" value="AAQ00442.1"/>
    <property type="molecule type" value="Genomic_DNA"/>
</dbReference>
<evidence type="ECO:0000256" key="2">
    <source>
        <dbReference type="SAM" id="Phobius"/>
    </source>
</evidence>
<dbReference type="AlphaFoldDB" id="Q7VAQ9"/>
<keyword evidence="4" id="KW-1185">Reference proteome</keyword>